<evidence type="ECO:0000256" key="4">
    <source>
        <dbReference type="ARBA" id="ARBA00022825"/>
    </source>
</evidence>
<dbReference type="GO" id="GO:0004175">
    <property type="term" value="F:endopeptidase activity"/>
    <property type="evidence" value="ECO:0007669"/>
    <property type="project" value="TreeGrafter"/>
</dbReference>
<dbReference type="InterPro" id="IPR001478">
    <property type="entry name" value="PDZ"/>
</dbReference>
<protein>
    <submittedName>
        <fullName evidence="8">S41 family peptidase</fullName>
    </submittedName>
</protein>
<dbReference type="FunFam" id="3.90.226.10:FF:000029">
    <property type="entry name" value="Peptidase, S41 family"/>
    <property type="match status" value="1"/>
</dbReference>
<keyword evidence="3 5" id="KW-0378">Hydrolase</keyword>
<evidence type="ECO:0000256" key="5">
    <source>
        <dbReference type="RuleBase" id="RU004404"/>
    </source>
</evidence>
<gene>
    <name evidence="8" type="ORF">DM558_12065</name>
</gene>
<dbReference type="EMBL" id="CP029822">
    <property type="protein sequence ID" value="AZS51458.1"/>
    <property type="molecule type" value="Genomic_DNA"/>
</dbReference>
<dbReference type="GO" id="GO:0007165">
    <property type="term" value="P:signal transduction"/>
    <property type="evidence" value="ECO:0007669"/>
    <property type="project" value="TreeGrafter"/>
</dbReference>
<evidence type="ECO:0000313" key="9">
    <source>
        <dbReference type="Proteomes" id="UP000273143"/>
    </source>
</evidence>
<dbReference type="InterPro" id="IPR055210">
    <property type="entry name" value="CtpA/B_N"/>
</dbReference>
<evidence type="ECO:0000256" key="6">
    <source>
        <dbReference type="SAM" id="SignalP"/>
    </source>
</evidence>
<keyword evidence="4 5" id="KW-0720">Serine protease</keyword>
<dbReference type="AlphaFoldDB" id="A0A3Q9JN30"/>
<proteinExistence type="inferred from homology"/>
<dbReference type="Pfam" id="PF03572">
    <property type="entry name" value="Peptidase_S41"/>
    <property type="match status" value="1"/>
</dbReference>
<dbReference type="GO" id="GO:0008236">
    <property type="term" value="F:serine-type peptidase activity"/>
    <property type="evidence" value="ECO:0007669"/>
    <property type="project" value="UniProtKB-KW"/>
</dbReference>
<keyword evidence="6" id="KW-0732">Signal</keyword>
<accession>A0A3Q9JN30</accession>
<evidence type="ECO:0000256" key="1">
    <source>
        <dbReference type="ARBA" id="ARBA00009179"/>
    </source>
</evidence>
<name>A0A3Q9JN30_9GAMM</name>
<dbReference type="Pfam" id="PF17820">
    <property type="entry name" value="PDZ_6"/>
    <property type="match status" value="1"/>
</dbReference>
<evidence type="ECO:0000259" key="7">
    <source>
        <dbReference type="PROSITE" id="PS50106"/>
    </source>
</evidence>
<dbReference type="GO" id="GO:0006508">
    <property type="term" value="P:proteolysis"/>
    <property type="evidence" value="ECO:0007669"/>
    <property type="project" value="UniProtKB-KW"/>
</dbReference>
<dbReference type="SUPFAM" id="SSF50156">
    <property type="entry name" value="PDZ domain-like"/>
    <property type="match status" value="1"/>
</dbReference>
<organism evidence="8 9">
    <name type="scientific">Entomomonas moraniae</name>
    <dbReference type="NCBI Taxonomy" id="2213226"/>
    <lineage>
        <taxon>Bacteria</taxon>
        <taxon>Pseudomonadati</taxon>
        <taxon>Pseudomonadota</taxon>
        <taxon>Gammaproteobacteria</taxon>
        <taxon>Pseudomonadales</taxon>
        <taxon>Pseudomonadaceae</taxon>
        <taxon>Entomomonas</taxon>
    </lineage>
</organism>
<evidence type="ECO:0000256" key="2">
    <source>
        <dbReference type="ARBA" id="ARBA00022670"/>
    </source>
</evidence>
<dbReference type="FunFam" id="2.30.42.10:FF:000063">
    <property type="entry name" value="Peptidase, S41 family"/>
    <property type="match status" value="1"/>
</dbReference>
<keyword evidence="2 5" id="KW-0645">Protease</keyword>
<dbReference type="SMART" id="SM00228">
    <property type="entry name" value="PDZ"/>
    <property type="match status" value="1"/>
</dbReference>
<dbReference type="SMART" id="SM00245">
    <property type="entry name" value="TSPc"/>
    <property type="match status" value="1"/>
</dbReference>
<dbReference type="CDD" id="cd06782">
    <property type="entry name" value="cpPDZ_CPP-like"/>
    <property type="match status" value="1"/>
</dbReference>
<comment type="similarity">
    <text evidence="1 5">Belongs to the peptidase S41A family.</text>
</comment>
<feature type="domain" description="PDZ" evidence="7">
    <location>
        <begin position="93"/>
        <end position="156"/>
    </location>
</feature>
<dbReference type="Gene3D" id="3.30.750.44">
    <property type="match status" value="1"/>
</dbReference>
<reference evidence="9" key="1">
    <citation type="submission" date="2018-06" db="EMBL/GenBank/DDBJ databases">
        <title>Complete genome of Pseudomonas insecticola strain QZS01.</title>
        <authorList>
            <person name="Wang J."/>
            <person name="Su Q."/>
        </authorList>
    </citation>
    <scope>NUCLEOTIDE SEQUENCE [LARGE SCALE GENOMIC DNA]</scope>
    <source>
        <strain evidence="9">QZS01</strain>
    </source>
</reference>
<evidence type="ECO:0000256" key="3">
    <source>
        <dbReference type="ARBA" id="ARBA00022801"/>
    </source>
</evidence>
<dbReference type="PANTHER" id="PTHR32060:SF30">
    <property type="entry name" value="CARBOXY-TERMINAL PROCESSING PROTEASE CTPA"/>
    <property type="match status" value="1"/>
</dbReference>
<dbReference type="PANTHER" id="PTHR32060">
    <property type="entry name" value="TAIL-SPECIFIC PROTEASE"/>
    <property type="match status" value="1"/>
</dbReference>
<dbReference type="SUPFAM" id="SSF52096">
    <property type="entry name" value="ClpP/crotonase"/>
    <property type="match status" value="1"/>
</dbReference>
<dbReference type="Pfam" id="PF22694">
    <property type="entry name" value="CtpB_N-like"/>
    <property type="match status" value="1"/>
</dbReference>
<dbReference type="RefSeq" id="WP_127164211.1">
    <property type="nucleotide sequence ID" value="NZ_CP029822.1"/>
</dbReference>
<dbReference type="NCBIfam" id="TIGR00225">
    <property type="entry name" value="prc"/>
    <property type="match status" value="1"/>
</dbReference>
<dbReference type="InterPro" id="IPR029045">
    <property type="entry name" value="ClpP/crotonase-like_dom_sf"/>
</dbReference>
<feature type="chain" id="PRO_5018710821" evidence="6">
    <location>
        <begin position="24"/>
        <end position="437"/>
    </location>
</feature>
<evidence type="ECO:0000313" key="8">
    <source>
        <dbReference type="EMBL" id="AZS51458.1"/>
    </source>
</evidence>
<dbReference type="InterPro" id="IPR041489">
    <property type="entry name" value="PDZ_6"/>
</dbReference>
<dbReference type="PROSITE" id="PS50106">
    <property type="entry name" value="PDZ"/>
    <property type="match status" value="1"/>
</dbReference>
<sequence length="437" mass="47155">MLIKQRIISLMFCSILCSFSGQAVLAQTALDSKNGDQAATLPLDELRTFVEVFERIKSAYVEPIDDKTLMNNAIKGMVSNLDPHSAYLDNKMYNNLEEMATGQFGGLGIEIEQSEGFIKIVAPIDDSPATNAGIQSGDLIVKINDTPTKDMSLNDASISMQGKVGEKIDLTLVRGTKKPFVVTLTRAKIQMKSVKAQLVEKGYGYIRISQFQTNTGKEVNKALSELVKQNKGSLKGVVLDLRDNPGGVLQAAIDTVDQFVDKGLVVYTKGRLPNSELHFYTNIGDPSNGVPLVVLVNNGSASASEIVAGALQDLNRAVIMGTRSFGKGSVQTILPVNKKEALKLTTALYYTPKGRSIQALGIEPDIVVSQATVSQAKPGFEVREADLQNHLNNAKKGMTSNTNDADNLQIKDYQLSQAISLLKGLSVVSKSDVSKKG</sequence>
<dbReference type="Gene3D" id="2.30.42.10">
    <property type="match status" value="1"/>
</dbReference>
<dbReference type="Gene3D" id="3.90.226.10">
    <property type="entry name" value="2-enoyl-CoA Hydratase, Chain A, domain 1"/>
    <property type="match status" value="1"/>
</dbReference>
<keyword evidence="9" id="KW-1185">Reference proteome</keyword>
<dbReference type="Proteomes" id="UP000273143">
    <property type="component" value="Chromosome"/>
</dbReference>
<dbReference type="CDD" id="cd07560">
    <property type="entry name" value="Peptidase_S41_CPP"/>
    <property type="match status" value="1"/>
</dbReference>
<dbReference type="KEGG" id="emo:DM558_12065"/>
<dbReference type="InterPro" id="IPR004447">
    <property type="entry name" value="Peptidase_S41A"/>
</dbReference>
<dbReference type="GO" id="GO:0030288">
    <property type="term" value="C:outer membrane-bounded periplasmic space"/>
    <property type="evidence" value="ECO:0007669"/>
    <property type="project" value="TreeGrafter"/>
</dbReference>
<feature type="signal peptide" evidence="6">
    <location>
        <begin position="1"/>
        <end position="23"/>
    </location>
</feature>
<dbReference type="InterPro" id="IPR036034">
    <property type="entry name" value="PDZ_sf"/>
</dbReference>
<dbReference type="InterPro" id="IPR005151">
    <property type="entry name" value="Tail-specific_protease"/>
</dbReference>